<reference evidence="5" key="1">
    <citation type="journal article" date="2021" name="PeerJ">
        <title>Extensive microbial diversity within the chicken gut microbiome revealed by metagenomics and culture.</title>
        <authorList>
            <person name="Gilroy R."/>
            <person name="Ravi A."/>
            <person name="Getino M."/>
            <person name="Pursley I."/>
            <person name="Horton D.L."/>
            <person name="Alikhan N.F."/>
            <person name="Baker D."/>
            <person name="Gharbi K."/>
            <person name="Hall N."/>
            <person name="Watson M."/>
            <person name="Adriaenssens E.M."/>
            <person name="Foster-Nyarko E."/>
            <person name="Jarju S."/>
            <person name="Secka A."/>
            <person name="Antonio M."/>
            <person name="Oren A."/>
            <person name="Chaudhuri R.R."/>
            <person name="La Ragione R."/>
            <person name="Hildebrand F."/>
            <person name="Pallen M.J."/>
        </authorList>
    </citation>
    <scope>NUCLEOTIDE SEQUENCE</scope>
    <source>
        <strain evidence="5">CHK189-11263</strain>
    </source>
</reference>
<keyword evidence="5" id="KW-0347">Helicase</keyword>
<keyword evidence="2" id="KW-0067">ATP-binding</keyword>
<dbReference type="SMART" id="SM00490">
    <property type="entry name" value="HELICc"/>
    <property type="match status" value="1"/>
</dbReference>
<dbReference type="EMBL" id="DWYC01000026">
    <property type="protein sequence ID" value="HJB56337.1"/>
    <property type="molecule type" value="Genomic_DNA"/>
</dbReference>
<accession>A0A9D2S4F9</accession>
<dbReference type="Pfam" id="PF00270">
    <property type="entry name" value="DEAD"/>
    <property type="match status" value="1"/>
</dbReference>
<keyword evidence="5" id="KW-0378">Hydrolase</keyword>
<name>A0A9D2S4F9_9FIRM</name>
<comment type="caution">
    <text evidence="5">The sequence shown here is derived from an EMBL/GenBank/DDBJ whole genome shotgun (WGS) entry which is preliminary data.</text>
</comment>
<gene>
    <name evidence="5" type="ORF">H9714_02160</name>
</gene>
<dbReference type="InterPro" id="IPR011545">
    <property type="entry name" value="DEAD/DEAH_box_helicase_dom"/>
</dbReference>
<dbReference type="GO" id="GO:0043138">
    <property type="term" value="F:3'-5' DNA helicase activity"/>
    <property type="evidence" value="ECO:0007669"/>
    <property type="project" value="TreeGrafter"/>
</dbReference>
<organism evidence="5 6">
    <name type="scientific">Candidatus Flavonifractor intestinipullorum</name>
    <dbReference type="NCBI Taxonomy" id="2838587"/>
    <lineage>
        <taxon>Bacteria</taxon>
        <taxon>Bacillati</taxon>
        <taxon>Bacillota</taxon>
        <taxon>Clostridia</taxon>
        <taxon>Eubacteriales</taxon>
        <taxon>Oscillospiraceae</taxon>
        <taxon>Flavonifractor</taxon>
    </lineage>
</organism>
<dbReference type="AlphaFoldDB" id="A0A9D2S4F9"/>
<keyword evidence="1" id="KW-0547">Nucleotide-binding</keyword>
<dbReference type="PANTHER" id="PTHR13710">
    <property type="entry name" value="DNA HELICASE RECQ FAMILY MEMBER"/>
    <property type="match status" value="1"/>
</dbReference>
<dbReference type="PROSITE" id="PS51194">
    <property type="entry name" value="HELICASE_CTER"/>
    <property type="match status" value="1"/>
</dbReference>
<dbReference type="InterPro" id="IPR027417">
    <property type="entry name" value="P-loop_NTPase"/>
</dbReference>
<protein>
    <submittedName>
        <fullName evidence="5">DEAD/DEAH box helicase</fullName>
    </submittedName>
</protein>
<evidence type="ECO:0000313" key="6">
    <source>
        <dbReference type="Proteomes" id="UP000824208"/>
    </source>
</evidence>
<dbReference type="SUPFAM" id="SSF52540">
    <property type="entry name" value="P-loop containing nucleoside triphosphate hydrolases"/>
    <property type="match status" value="1"/>
</dbReference>
<dbReference type="SMART" id="SM00487">
    <property type="entry name" value="DEXDc"/>
    <property type="match status" value="1"/>
</dbReference>
<feature type="domain" description="Helicase ATP-binding" evidence="3">
    <location>
        <begin position="168"/>
        <end position="349"/>
    </location>
</feature>
<evidence type="ECO:0000256" key="2">
    <source>
        <dbReference type="ARBA" id="ARBA00022840"/>
    </source>
</evidence>
<evidence type="ECO:0000259" key="3">
    <source>
        <dbReference type="PROSITE" id="PS51192"/>
    </source>
</evidence>
<dbReference type="GO" id="GO:0005524">
    <property type="term" value="F:ATP binding"/>
    <property type="evidence" value="ECO:0007669"/>
    <property type="project" value="UniProtKB-KW"/>
</dbReference>
<evidence type="ECO:0000313" key="5">
    <source>
        <dbReference type="EMBL" id="HJB56337.1"/>
    </source>
</evidence>
<proteinExistence type="predicted"/>
<reference evidence="5" key="2">
    <citation type="submission" date="2021-04" db="EMBL/GenBank/DDBJ databases">
        <authorList>
            <person name="Gilroy R."/>
        </authorList>
    </citation>
    <scope>NUCLEOTIDE SEQUENCE</scope>
    <source>
        <strain evidence="5">CHK189-11263</strain>
    </source>
</reference>
<dbReference type="GO" id="GO:0005694">
    <property type="term" value="C:chromosome"/>
    <property type="evidence" value="ECO:0007669"/>
    <property type="project" value="TreeGrafter"/>
</dbReference>
<dbReference type="GO" id="GO:0003676">
    <property type="term" value="F:nucleic acid binding"/>
    <property type="evidence" value="ECO:0007669"/>
    <property type="project" value="InterPro"/>
</dbReference>
<dbReference type="Proteomes" id="UP000824208">
    <property type="component" value="Unassembled WGS sequence"/>
</dbReference>
<feature type="domain" description="Helicase C-terminal" evidence="4">
    <location>
        <begin position="377"/>
        <end position="524"/>
    </location>
</feature>
<dbReference type="GO" id="GO:0009378">
    <property type="term" value="F:four-way junction helicase activity"/>
    <property type="evidence" value="ECO:0007669"/>
    <property type="project" value="TreeGrafter"/>
</dbReference>
<evidence type="ECO:0000259" key="4">
    <source>
        <dbReference type="PROSITE" id="PS51194"/>
    </source>
</evidence>
<dbReference type="GO" id="GO:0000724">
    <property type="term" value="P:double-strand break repair via homologous recombination"/>
    <property type="evidence" value="ECO:0007669"/>
    <property type="project" value="TreeGrafter"/>
</dbReference>
<evidence type="ECO:0000256" key="1">
    <source>
        <dbReference type="ARBA" id="ARBA00022741"/>
    </source>
</evidence>
<dbReference type="InterPro" id="IPR001650">
    <property type="entry name" value="Helicase_C-like"/>
</dbReference>
<dbReference type="PANTHER" id="PTHR13710:SF149">
    <property type="entry name" value="ATP-DEPENDENT DNA HELICASE TLH2"/>
    <property type="match status" value="1"/>
</dbReference>
<dbReference type="Gene3D" id="3.40.50.300">
    <property type="entry name" value="P-loop containing nucleotide triphosphate hydrolases"/>
    <property type="match status" value="2"/>
</dbReference>
<sequence length="832" mass="93168">MDSMEIVQAYLSGALEAGRAEAALKERLSDTKTLAGLREAARARCAMGLLRRSAQFRRGELSPQDMCLHLRDAILFLGRLQVPETLYRLAKSHGKPYGLVCEPDFVLSCLRMVPDWLPHSAYVEDVYALRPGEGTELEESSPGDALLTEHTRFSRYKSFEQKLAVHTACRLPGGYTLLISQPTGGGKSLITQLLASTTDGLTLVIVPTVALALDQYYGAQQNLRLQEGIYCYRGAQTADARKGLIRALRQKRARLLFASPEAIFKNEELTSLLEEAGKEGYLCNVVVDEAHVVPDWGVFFRPDFQIFSVALRKWRAQSCQRLRTYLLSATLSDDVVESLLTLFGAPGRNVQLRCDALRQEPRFYFHPAKTREEQTRSVLEAIRLLPKPMVVYVLEPREAALLQGRLRELGYRNIPVFTGETVEAERDRILTGWKEQRWDVVIATSAFGIGVDKPDVRTVIHACVPENVSRYYQEVGRGGRDHLPSLSVLLPYRSNTDGGSDIHRAWGLVNKRVLTVAKMVSRWYGMLQSLRAQIDADRCVLDTSATPPTMTAEEAEYAGNRNSAWNINLLLFLHRAGFIDLLDVRYDGVSQSYRMTAKLLKLDVLNDPERLEAALEEPRRQELERQLKGYAVMRDLVQRPEALCWGRVFQQLFPLAQEVCSGCPVDRNGRSTTDAAYKLRLPPDLALPPVPPGRRLDRLMGSYSWLIVSRAGMGEVSREELRLAAEKASACGVGALVVPGRLADGLPFRGLVLTYEEFYFAAAMTPYLFAGGVLCVFGTDGQTNQTLYRKIQTLEKHRYRCLLYCNESMPVTGAGRAVCEDVDGYTVALERL</sequence>
<dbReference type="Pfam" id="PF00271">
    <property type="entry name" value="Helicase_C"/>
    <property type="match status" value="1"/>
</dbReference>
<dbReference type="PROSITE" id="PS51192">
    <property type="entry name" value="HELICASE_ATP_BIND_1"/>
    <property type="match status" value="1"/>
</dbReference>
<dbReference type="InterPro" id="IPR014001">
    <property type="entry name" value="Helicase_ATP-bd"/>
</dbReference>
<dbReference type="GO" id="GO:0005737">
    <property type="term" value="C:cytoplasm"/>
    <property type="evidence" value="ECO:0007669"/>
    <property type="project" value="TreeGrafter"/>
</dbReference>